<evidence type="ECO:0000259" key="2">
    <source>
        <dbReference type="Pfam" id="PF14864"/>
    </source>
</evidence>
<proteinExistence type="predicted"/>
<feature type="region of interest" description="Disordered" evidence="1">
    <location>
        <begin position="1"/>
        <end position="20"/>
    </location>
</feature>
<evidence type="ECO:0000313" key="3">
    <source>
        <dbReference type="EMBL" id="NYI38121.1"/>
    </source>
</evidence>
<keyword evidence="4" id="KW-1185">Reference proteome</keyword>
<evidence type="ECO:0000313" key="4">
    <source>
        <dbReference type="Proteomes" id="UP000587211"/>
    </source>
</evidence>
<protein>
    <submittedName>
        <fullName evidence="3">Alkyl sulfatase BDS1-like metallo-beta-lactamase superfamily hydrolase</fullName>
    </submittedName>
</protein>
<organism evidence="3 4">
    <name type="scientific">Aeromicrobium tamlense</name>
    <dbReference type="NCBI Taxonomy" id="375541"/>
    <lineage>
        <taxon>Bacteria</taxon>
        <taxon>Bacillati</taxon>
        <taxon>Actinomycetota</taxon>
        <taxon>Actinomycetes</taxon>
        <taxon>Propionibacteriales</taxon>
        <taxon>Nocardioidaceae</taxon>
        <taxon>Aeromicrobium</taxon>
    </lineage>
</organism>
<dbReference type="SUPFAM" id="SSF55718">
    <property type="entry name" value="SCP-like"/>
    <property type="match status" value="1"/>
</dbReference>
<dbReference type="EMBL" id="JACBZN010000001">
    <property type="protein sequence ID" value="NYI38121.1"/>
    <property type="molecule type" value="Genomic_DNA"/>
</dbReference>
<dbReference type="Gene3D" id="3.30.1050.10">
    <property type="entry name" value="SCP2 sterol-binding domain"/>
    <property type="match status" value="1"/>
</dbReference>
<dbReference type="InterPro" id="IPR029229">
    <property type="entry name" value="Alkyl_sulf_C"/>
</dbReference>
<comment type="caution">
    <text evidence="3">The sequence shown here is derived from an EMBL/GenBank/DDBJ whole genome shotgun (WGS) entry which is preliminary data.</text>
</comment>
<accession>A0ABX2SIY8</accession>
<gene>
    <name evidence="3" type="ORF">BJ975_001496</name>
</gene>
<feature type="domain" description="Alkyl sulfatase C-terminal" evidence="2">
    <location>
        <begin position="15"/>
        <end position="72"/>
    </location>
</feature>
<name>A0ABX2SIY8_9ACTN</name>
<dbReference type="RefSeq" id="WP_179424560.1">
    <property type="nucleotide sequence ID" value="NZ_BAAAMP010000001.1"/>
</dbReference>
<dbReference type="Proteomes" id="UP000587211">
    <property type="component" value="Unassembled WGS sequence"/>
</dbReference>
<dbReference type="Pfam" id="PF14864">
    <property type="entry name" value="Alkyl_sulf_C"/>
    <property type="match status" value="1"/>
</dbReference>
<dbReference type="InterPro" id="IPR036527">
    <property type="entry name" value="SCP2_sterol-bd_dom_sf"/>
</dbReference>
<evidence type="ECO:0000256" key="1">
    <source>
        <dbReference type="SAM" id="MobiDB-lite"/>
    </source>
</evidence>
<reference evidence="3 4" key="1">
    <citation type="submission" date="2020-07" db="EMBL/GenBank/DDBJ databases">
        <title>Sequencing the genomes of 1000 actinobacteria strains.</title>
        <authorList>
            <person name="Klenk H.-P."/>
        </authorList>
    </citation>
    <scope>NUCLEOTIDE SEQUENCE [LARGE SCALE GENOMIC DNA]</scope>
    <source>
        <strain evidence="3 4">DSM 19087</strain>
    </source>
</reference>
<sequence length="75" mass="7722">MTPVSPIRVSSRLEPTPPLTATRASLHTLALGDVTAERLASAGIELSGDATVLSRLAGVLDPGDPDFAIVTPDKD</sequence>